<dbReference type="GO" id="GO:0007020">
    <property type="term" value="P:microtubule nucleation"/>
    <property type="evidence" value="ECO:0007669"/>
    <property type="project" value="InterPro"/>
</dbReference>
<evidence type="ECO:0000313" key="7">
    <source>
        <dbReference type="Proteomes" id="UP000530660"/>
    </source>
</evidence>
<evidence type="ECO:0000256" key="3">
    <source>
        <dbReference type="ARBA" id="ARBA00023212"/>
    </source>
</evidence>
<protein>
    <recommendedName>
        <fullName evidence="4">Spindle pole body component</fullName>
    </recommendedName>
</protein>
<dbReference type="GO" id="GO:0031122">
    <property type="term" value="P:cytoplasmic microtubule organization"/>
    <property type="evidence" value="ECO:0007669"/>
    <property type="project" value="TreeGrafter"/>
</dbReference>
<dbReference type="EMBL" id="VWRR01000009">
    <property type="protein sequence ID" value="KAF6002844.1"/>
    <property type="molecule type" value="Genomic_DNA"/>
</dbReference>
<dbReference type="InterPro" id="IPR041470">
    <property type="entry name" value="GCP_N"/>
</dbReference>
<dbReference type="GO" id="GO:0000278">
    <property type="term" value="P:mitotic cell cycle"/>
    <property type="evidence" value="ECO:0007669"/>
    <property type="project" value="TreeGrafter"/>
</dbReference>
<dbReference type="Pfam" id="PF17681">
    <property type="entry name" value="GCP_N_terminal"/>
    <property type="match status" value="1"/>
</dbReference>
<dbReference type="GO" id="GO:0005874">
    <property type="term" value="C:microtubule"/>
    <property type="evidence" value="ECO:0007669"/>
    <property type="project" value="UniProtKB-KW"/>
</dbReference>
<keyword evidence="1 4" id="KW-0963">Cytoplasm</keyword>
<organism evidence="6 7">
    <name type="scientific">Cyanidiococcus yangmingshanensis</name>
    <dbReference type="NCBI Taxonomy" id="2690220"/>
    <lineage>
        <taxon>Eukaryota</taxon>
        <taxon>Rhodophyta</taxon>
        <taxon>Bangiophyceae</taxon>
        <taxon>Cyanidiales</taxon>
        <taxon>Cyanidiaceae</taxon>
        <taxon>Cyanidiococcus</taxon>
    </lineage>
</organism>
<evidence type="ECO:0000256" key="2">
    <source>
        <dbReference type="ARBA" id="ARBA00022701"/>
    </source>
</evidence>
<evidence type="ECO:0000259" key="5">
    <source>
        <dbReference type="Pfam" id="PF17681"/>
    </source>
</evidence>
<gene>
    <name evidence="6" type="primary">SPC98</name>
    <name evidence="6" type="ORF">F1559_004379</name>
</gene>
<dbReference type="InterPro" id="IPR007259">
    <property type="entry name" value="GCP"/>
</dbReference>
<feature type="domain" description="Gamma tubulin complex component protein N-terminal" evidence="5">
    <location>
        <begin position="28"/>
        <end position="284"/>
    </location>
</feature>
<evidence type="ECO:0000256" key="4">
    <source>
        <dbReference type="RuleBase" id="RU363050"/>
    </source>
</evidence>
<dbReference type="GO" id="GO:0051321">
    <property type="term" value="P:meiotic cell cycle"/>
    <property type="evidence" value="ECO:0007669"/>
    <property type="project" value="TreeGrafter"/>
</dbReference>
<keyword evidence="3 4" id="KW-0206">Cytoskeleton</keyword>
<dbReference type="OrthoDB" id="5860513at2759"/>
<accession>A0A7J7IJC0</accession>
<evidence type="ECO:0000256" key="1">
    <source>
        <dbReference type="ARBA" id="ARBA00022490"/>
    </source>
</evidence>
<dbReference type="GO" id="GO:0043015">
    <property type="term" value="F:gamma-tubulin binding"/>
    <property type="evidence" value="ECO:0007669"/>
    <property type="project" value="InterPro"/>
</dbReference>
<keyword evidence="2 4" id="KW-0493">Microtubule</keyword>
<dbReference type="GO" id="GO:0051011">
    <property type="term" value="F:microtubule minus-end binding"/>
    <property type="evidence" value="ECO:0007669"/>
    <property type="project" value="TreeGrafter"/>
</dbReference>
<dbReference type="GO" id="GO:0000922">
    <property type="term" value="C:spindle pole"/>
    <property type="evidence" value="ECO:0007669"/>
    <property type="project" value="InterPro"/>
</dbReference>
<comment type="caution">
    <text evidence="6">The sequence shown here is derived from an EMBL/GenBank/DDBJ whole genome shotgun (WGS) entry which is preliminary data.</text>
</comment>
<evidence type="ECO:0000313" key="6">
    <source>
        <dbReference type="EMBL" id="KAF6002844.1"/>
    </source>
</evidence>
<dbReference type="PANTHER" id="PTHR19302">
    <property type="entry name" value="GAMMA TUBULIN COMPLEX PROTEIN"/>
    <property type="match status" value="1"/>
</dbReference>
<dbReference type="GO" id="GO:0000930">
    <property type="term" value="C:gamma-tubulin complex"/>
    <property type="evidence" value="ECO:0007669"/>
    <property type="project" value="TreeGrafter"/>
</dbReference>
<dbReference type="AlphaFoldDB" id="A0A7J7IJC0"/>
<reference evidence="6 7" key="1">
    <citation type="journal article" date="2020" name="J. Phycol.">
        <title>Comparative genome analysis reveals Cyanidiococcus gen. nov., a new extremophilic red algal genus sister to Cyanidioschyzon (Cyanidioschyzonaceae, Rhodophyta).</title>
        <authorList>
            <person name="Liu S.-L."/>
            <person name="Chiang Y.-R."/>
            <person name="Yoon H.S."/>
            <person name="Fu H.-Y."/>
        </authorList>
    </citation>
    <scope>NUCLEOTIDE SEQUENCE [LARGE SCALE GENOMIC DNA]</scope>
    <source>
        <strain evidence="6 7">THAL066</strain>
    </source>
</reference>
<dbReference type="InterPro" id="IPR042241">
    <property type="entry name" value="GCP_C_sf"/>
</dbReference>
<comment type="subcellular location">
    <subcellularLocation>
        <location evidence="4">Cytoplasm</location>
        <location evidence="4">Cytoskeleton</location>
        <location evidence="4">Microtubule organizing center</location>
    </subcellularLocation>
</comment>
<dbReference type="Proteomes" id="UP000530660">
    <property type="component" value="Unassembled WGS sequence"/>
</dbReference>
<sequence length="457" mass="51801">MTVGASIMVESVAGVPYASKNEQQLLPELLAVLKGAPSEIIRYDERNDLFQVAVEKLDLEDAVVHLVRSIAEAGWLYARHIRPFMQSCTTYSALTEPMRASSPDAITQESRTRSALRSAVAAELQAYHAALDQAERLQLQGWLTLPQLSLLMEPHRSVLLRWLAMISDALRDQVDREKDAARILDLLWQYRSHGDPAVRQLVDRLFSAASAPMNLVIISWVTHGDLMGAENEYFIRLDEHRFPALVPEALPTLIPQLVADRIFHAGLSRFLYRKWAKQSVFENETRFSASRAVLVDAAVVGSTTKWMQRLDLIEHLRHDVPIRDLFLERFRLLQQLEFHRMFVLLENSDFAGHLIEKLEPLLRCKTTTVERSHLVQALVEALALSGLGRSVRSSVDSTQDCLDVYLVDPHARDQGLYRRCIHANLRIPRANSLSLAPMPSLQRVPASVQRRLEVTTC</sequence>
<name>A0A7J7IJC0_9RHOD</name>
<comment type="similarity">
    <text evidence="4">Belongs to the TUBGCP family.</text>
</comment>
<keyword evidence="7" id="KW-1185">Reference proteome</keyword>
<dbReference type="GO" id="GO:0051225">
    <property type="term" value="P:spindle assembly"/>
    <property type="evidence" value="ECO:0007669"/>
    <property type="project" value="TreeGrafter"/>
</dbReference>
<proteinExistence type="inferred from homology"/>
<dbReference type="Gene3D" id="1.20.120.1900">
    <property type="entry name" value="Gamma-tubulin complex, C-terminal domain"/>
    <property type="match status" value="1"/>
</dbReference>